<evidence type="ECO:0000256" key="3">
    <source>
        <dbReference type="ARBA" id="ARBA00022737"/>
    </source>
</evidence>
<name>A0A7J7YVK2_PIPKU</name>
<feature type="repeat" description="ARM" evidence="6">
    <location>
        <begin position="86"/>
        <end position="123"/>
    </location>
</feature>
<evidence type="ECO:0000256" key="1">
    <source>
        <dbReference type="ARBA" id="ARBA00004282"/>
    </source>
</evidence>
<feature type="chain" id="PRO_5029784053" evidence="7">
    <location>
        <begin position="22"/>
        <end position="264"/>
    </location>
</feature>
<feature type="signal peptide" evidence="7">
    <location>
        <begin position="1"/>
        <end position="21"/>
    </location>
</feature>
<keyword evidence="7" id="KW-0732">Signal</keyword>
<dbReference type="GO" id="GO:0005634">
    <property type="term" value="C:nucleus"/>
    <property type="evidence" value="ECO:0007669"/>
    <property type="project" value="TreeGrafter"/>
</dbReference>
<proteinExistence type="inferred from homology"/>
<keyword evidence="9" id="KW-1185">Reference proteome</keyword>
<comment type="similarity">
    <text evidence="2">Belongs to the beta-catenin family.</text>
</comment>
<keyword evidence="4" id="KW-0130">Cell adhesion</keyword>
<dbReference type="AlphaFoldDB" id="A0A7J7YVK2"/>
<dbReference type="Gene3D" id="1.25.10.10">
    <property type="entry name" value="Leucine-rich Repeat Variant"/>
    <property type="match status" value="1"/>
</dbReference>
<protein>
    <submittedName>
        <fullName evidence="8">Catenin delta 2</fullName>
    </submittedName>
</protein>
<dbReference type="GO" id="GO:0005886">
    <property type="term" value="C:plasma membrane"/>
    <property type="evidence" value="ECO:0007669"/>
    <property type="project" value="TreeGrafter"/>
</dbReference>
<dbReference type="PANTHER" id="PTHR10372">
    <property type="entry name" value="PLAKOPHILLIN-RELATED"/>
    <property type="match status" value="1"/>
</dbReference>
<dbReference type="GO" id="GO:0060997">
    <property type="term" value="P:dendritic spine morphogenesis"/>
    <property type="evidence" value="ECO:0007669"/>
    <property type="project" value="TreeGrafter"/>
</dbReference>
<evidence type="ECO:0000313" key="8">
    <source>
        <dbReference type="EMBL" id="KAF6366041.1"/>
    </source>
</evidence>
<dbReference type="GO" id="GO:0014069">
    <property type="term" value="C:postsynaptic density"/>
    <property type="evidence" value="ECO:0007669"/>
    <property type="project" value="TreeGrafter"/>
</dbReference>
<gene>
    <name evidence="8" type="ORF">mPipKuh1_003414</name>
</gene>
<evidence type="ECO:0000256" key="5">
    <source>
        <dbReference type="ARBA" id="ARBA00022949"/>
    </source>
</evidence>
<dbReference type="FunFam" id="1.25.10.10:FF:001123">
    <property type="entry name" value="Catenin (cadherin-associated protein), delta 2a"/>
    <property type="match status" value="1"/>
</dbReference>
<dbReference type="SUPFAM" id="SSF48371">
    <property type="entry name" value="ARM repeat"/>
    <property type="match status" value="1"/>
</dbReference>
<dbReference type="PROSITE" id="PS50176">
    <property type="entry name" value="ARM_REPEAT"/>
    <property type="match status" value="1"/>
</dbReference>
<dbReference type="SMART" id="SM00185">
    <property type="entry name" value="ARM"/>
    <property type="match status" value="3"/>
</dbReference>
<dbReference type="EMBL" id="JACAGB010000004">
    <property type="protein sequence ID" value="KAF6366041.1"/>
    <property type="molecule type" value="Genomic_DNA"/>
</dbReference>
<dbReference type="Proteomes" id="UP000558488">
    <property type="component" value="Unassembled WGS sequence"/>
</dbReference>
<dbReference type="InterPro" id="IPR011989">
    <property type="entry name" value="ARM-like"/>
</dbReference>
<keyword evidence="5" id="KW-0965">Cell junction</keyword>
<organism evidence="8 9">
    <name type="scientific">Pipistrellus kuhlii</name>
    <name type="common">Kuhl's pipistrelle</name>
    <dbReference type="NCBI Taxonomy" id="59472"/>
    <lineage>
        <taxon>Eukaryota</taxon>
        <taxon>Metazoa</taxon>
        <taxon>Chordata</taxon>
        <taxon>Craniata</taxon>
        <taxon>Vertebrata</taxon>
        <taxon>Euteleostomi</taxon>
        <taxon>Mammalia</taxon>
        <taxon>Eutheria</taxon>
        <taxon>Laurasiatheria</taxon>
        <taxon>Chiroptera</taxon>
        <taxon>Yangochiroptera</taxon>
        <taxon>Vespertilionidae</taxon>
        <taxon>Pipistrellus</taxon>
    </lineage>
</organism>
<evidence type="ECO:0000313" key="9">
    <source>
        <dbReference type="Proteomes" id="UP000558488"/>
    </source>
</evidence>
<sequence>MLVLKMFTLLFFFLQWDGVGPLPDCAEPPKGIQMLWHPSIVKPYLTLLSECSNADTLEGAAGALQNLAAGSWKWSVYIRAAVRKEKGLPILVELLRIDNDRVVCAVATALRNMALDVRNKELIGKYAMRDLVHRLPGGNNSNNAASKAMSDDTVTAVCCTLHEVITKNMENAKALRDAGGIEKLVGISKSKGDKHSPKVVKAASQVLNSMWQYRDLRSLYKKVRFYLPSRLMSDTQALSQRTLYLVLTQCIPDVEITCLSNGSN</sequence>
<dbReference type="InterPro" id="IPR028435">
    <property type="entry name" value="Plakophilin/d_Catenin"/>
</dbReference>
<keyword evidence="3" id="KW-0677">Repeat</keyword>
<comment type="caution">
    <text evidence="8">The sequence shown here is derived from an EMBL/GenBank/DDBJ whole genome shotgun (WGS) entry which is preliminary data.</text>
</comment>
<reference evidence="8 9" key="1">
    <citation type="journal article" date="2020" name="Nature">
        <title>Six reference-quality genomes reveal evolution of bat adaptations.</title>
        <authorList>
            <person name="Jebb D."/>
            <person name="Huang Z."/>
            <person name="Pippel M."/>
            <person name="Hughes G.M."/>
            <person name="Lavrichenko K."/>
            <person name="Devanna P."/>
            <person name="Winkler S."/>
            <person name="Jermiin L.S."/>
            <person name="Skirmuntt E.C."/>
            <person name="Katzourakis A."/>
            <person name="Burkitt-Gray L."/>
            <person name="Ray D.A."/>
            <person name="Sullivan K.A.M."/>
            <person name="Roscito J.G."/>
            <person name="Kirilenko B.M."/>
            <person name="Davalos L.M."/>
            <person name="Corthals A.P."/>
            <person name="Power M.L."/>
            <person name="Jones G."/>
            <person name="Ransome R.D."/>
            <person name="Dechmann D.K.N."/>
            <person name="Locatelli A.G."/>
            <person name="Puechmaille S.J."/>
            <person name="Fedrigo O."/>
            <person name="Jarvis E.D."/>
            <person name="Hiller M."/>
            <person name="Vernes S.C."/>
            <person name="Myers E.W."/>
            <person name="Teeling E.C."/>
        </authorList>
    </citation>
    <scope>NUCLEOTIDE SEQUENCE [LARGE SCALE GENOMIC DNA]</scope>
    <source>
        <strain evidence="8">MPipKuh1</strain>
        <tissue evidence="8">Flight muscle</tissue>
    </source>
</reference>
<comment type="subcellular location">
    <subcellularLocation>
        <location evidence="1">Cell junction</location>
    </subcellularLocation>
</comment>
<accession>A0A7J7YVK2</accession>
<evidence type="ECO:0000256" key="2">
    <source>
        <dbReference type="ARBA" id="ARBA00005462"/>
    </source>
</evidence>
<dbReference type="Pfam" id="PF00514">
    <property type="entry name" value="Arm"/>
    <property type="match status" value="2"/>
</dbReference>
<dbReference type="InterPro" id="IPR016024">
    <property type="entry name" value="ARM-type_fold"/>
</dbReference>
<evidence type="ECO:0000256" key="7">
    <source>
        <dbReference type="SAM" id="SignalP"/>
    </source>
</evidence>
<dbReference type="GO" id="GO:0005912">
    <property type="term" value="C:adherens junction"/>
    <property type="evidence" value="ECO:0007669"/>
    <property type="project" value="TreeGrafter"/>
</dbReference>
<dbReference type="InterPro" id="IPR000225">
    <property type="entry name" value="Armadillo"/>
</dbReference>
<dbReference type="GO" id="GO:0005737">
    <property type="term" value="C:cytoplasm"/>
    <property type="evidence" value="ECO:0007669"/>
    <property type="project" value="TreeGrafter"/>
</dbReference>
<evidence type="ECO:0000256" key="4">
    <source>
        <dbReference type="ARBA" id="ARBA00022889"/>
    </source>
</evidence>
<dbReference type="GO" id="GO:0098609">
    <property type="term" value="P:cell-cell adhesion"/>
    <property type="evidence" value="ECO:0007669"/>
    <property type="project" value="InterPro"/>
</dbReference>
<dbReference type="PANTHER" id="PTHR10372:SF9">
    <property type="entry name" value="CATENIN DELTA-2"/>
    <property type="match status" value="1"/>
</dbReference>
<evidence type="ECO:0000256" key="6">
    <source>
        <dbReference type="PROSITE-ProRule" id="PRU00259"/>
    </source>
</evidence>